<dbReference type="KEGG" id="rub:GBA63_15195"/>
<keyword evidence="1" id="KW-0472">Membrane</keyword>
<dbReference type="AlphaFoldDB" id="A0A6G8QBM2"/>
<dbReference type="RefSeq" id="WP_166177470.1">
    <property type="nucleotide sequence ID" value="NZ_CP045119.1"/>
</dbReference>
<accession>A0A6G8QBM2</accession>
<evidence type="ECO:0000313" key="3">
    <source>
        <dbReference type="Proteomes" id="UP000501452"/>
    </source>
</evidence>
<gene>
    <name evidence="2" type="ORF">GBA63_15195</name>
</gene>
<sequence length="126" mass="13172">MKGLGTMRWAGLAAVVGGMFMTFSDLLNLTIYVPGLGEAAHTGYQAVGSGVILLALTLLFVGMVGLFAGARPGGPTVIEYGDARARYVLAEFEPLRPEAAGTRARSTNGAAAVTREHQVFNSDHGF</sequence>
<evidence type="ECO:0000313" key="2">
    <source>
        <dbReference type="EMBL" id="QIN83831.1"/>
    </source>
</evidence>
<evidence type="ECO:0000256" key="1">
    <source>
        <dbReference type="SAM" id="Phobius"/>
    </source>
</evidence>
<dbReference type="Proteomes" id="UP000501452">
    <property type="component" value="Chromosome"/>
</dbReference>
<keyword evidence="3" id="KW-1185">Reference proteome</keyword>
<organism evidence="2 3">
    <name type="scientific">Rubrobacter tropicus</name>
    <dbReference type="NCBI Taxonomy" id="2653851"/>
    <lineage>
        <taxon>Bacteria</taxon>
        <taxon>Bacillati</taxon>
        <taxon>Actinomycetota</taxon>
        <taxon>Rubrobacteria</taxon>
        <taxon>Rubrobacterales</taxon>
        <taxon>Rubrobacteraceae</taxon>
        <taxon>Rubrobacter</taxon>
    </lineage>
</organism>
<dbReference type="EMBL" id="CP045119">
    <property type="protein sequence ID" value="QIN83831.1"/>
    <property type="molecule type" value="Genomic_DNA"/>
</dbReference>
<feature type="transmembrane region" description="Helical" evidence="1">
    <location>
        <begin position="12"/>
        <end position="34"/>
    </location>
</feature>
<name>A0A6G8QBM2_9ACTN</name>
<feature type="transmembrane region" description="Helical" evidence="1">
    <location>
        <begin position="46"/>
        <end position="68"/>
    </location>
</feature>
<reference evidence="2 3" key="1">
    <citation type="submission" date="2019-10" db="EMBL/GenBank/DDBJ databases">
        <title>Rubrobacter sp nov SCSIO 52090 isolated from a deep-sea sediment in the South China Sea.</title>
        <authorList>
            <person name="Chen R.W."/>
        </authorList>
    </citation>
    <scope>NUCLEOTIDE SEQUENCE [LARGE SCALE GENOMIC DNA]</scope>
    <source>
        <strain evidence="2 3">SCSIO 52909</strain>
    </source>
</reference>
<keyword evidence="1" id="KW-1133">Transmembrane helix</keyword>
<proteinExistence type="predicted"/>
<keyword evidence="1" id="KW-0812">Transmembrane</keyword>
<protein>
    <submittedName>
        <fullName evidence="2">Uncharacterized protein</fullName>
    </submittedName>
</protein>